<evidence type="ECO:0000313" key="3">
    <source>
        <dbReference type="WBParaSite" id="Hba_04556"/>
    </source>
</evidence>
<protein>
    <submittedName>
        <fullName evidence="3">Uncharacterized protein</fullName>
    </submittedName>
</protein>
<organism evidence="2 3">
    <name type="scientific">Heterorhabditis bacteriophora</name>
    <name type="common">Entomopathogenic nematode worm</name>
    <dbReference type="NCBI Taxonomy" id="37862"/>
    <lineage>
        <taxon>Eukaryota</taxon>
        <taxon>Metazoa</taxon>
        <taxon>Ecdysozoa</taxon>
        <taxon>Nematoda</taxon>
        <taxon>Chromadorea</taxon>
        <taxon>Rhabditida</taxon>
        <taxon>Rhabditina</taxon>
        <taxon>Rhabditomorpha</taxon>
        <taxon>Strongyloidea</taxon>
        <taxon>Heterorhabditidae</taxon>
        <taxon>Heterorhabditis</taxon>
    </lineage>
</organism>
<evidence type="ECO:0000313" key="2">
    <source>
        <dbReference type="Proteomes" id="UP000095283"/>
    </source>
</evidence>
<feature type="transmembrane region" description="Helical" evidence="1">
    <location>
        <begin position="86"/>
        <end position="106"/>
    </location>
</feature>
<accession>A0A1I7WHS8</accession>
<sequence length="114" mass="13764">MSIRLDLVIIIELEILYKVFRFQSSENSIKTIIFNMFFCIPKIAFNFKNTHFEHNIFIRINDYSVNTSQKILSFIKNCLTYNHIMYYPHFLCFINILYMKIGLLFFNGDRDLNN</sequence>
<reference evidence="3" key="1">
    <citation type="submission" date="2016-11" db="UniProtKB">
        <authorList>
            <consortium name="WormBaseParasite"/>
        </authorList>
    </citation>
    <scope>IDENTIFICATION</scope>
</reference>
<keyword evidence="2" id="KW-1185">Reference proteome</keyword>
<keyword evidence="1" id="KW-1133">Transmembrane helix</keyword>
<proteinExistence type="predicted"/>
<dbReference type="WBParaSite" id="Hba_04556">
    <property type="protein sequence ID" value="Hba_04556"/>
    <property type="gene ID" value="Hba_04556"/>
</dbReference>
<dbReference type="Proteomes" id="UP000095283">
    <property type="component" value="Unplaced"/>
</dbReference>
<keyword evidence="1" id="KW-0812">Transmembrane</keyword>
<keyword evidence="1" id="KW-0472">Membrane</keyword>
<evidence type="ECO:0000256" key="1">
    <source>
        <dbReference type="SAM" id="Phobius"/>
    </source>
</evidence>
<name>A0A1I7WHS8_HETBA</name>
<dbReference type="AlphaFoldDB" id="A0A1I7WHS8"/>